<feature type="signal peptide" evidence="1">
    <location>
        <begin position="1"/>
        <end position="22"/>
    </location>
</feature>
<sequence>MNSLSIRSFIFSCAILALGGCAAQSDGSLAQPNFKEAFNAFGAALNKPAGGQAMAQPGLTDQQGSQLGKMAAINAQNVMVEAPRPADPRWTGKRIADTALAGLFTNRPISRPGDYWPRVSIRMLDYSETLAASQNIQYLRQQPGSVSPNMVRPPECIKFDAVIWFSDKKSQKVDGVVLCNGDLKFDGERLTIGAMRNYRNLMAPVSISSEQLRTAGPRVPAKLIPLETPEAISLYQNGGYLFGELFLQMGYRGPLDGDQRLWFVNLANK</sequence>
<evidence type="ECO:0000256" key="1">
    <source>
        <dbReference type="SAM" id="SignalP"/>
    </source>
</evidence>
<comment type="caution">
    <text evidence="2">The sequence shown here is derived from an EMBL/GenBank/DDBJ whole genome shotgun (WGS) entry which is preliminary data.</text>
</comment>
<dbReference type="RefSeq" id="WP_070249442.1">
    <property type="nucleotide sequence ID" value="NZ_LROM01000093.1"/>
</dbReference>
<accession>A0A1E7WH93</accession>
<organism evidence="2 3">
    <name type="scientific">Duganella phyllosphaerae</name>
    <dbReference type="NCBI Taxonomy" id="762836"/>
    <lineage>
        <taxon>Bacteria</taxon>
        <taxon>Pseudomonadati</taxon>
        <taxon>Pseudomonadota</taxon>
        <taxon>Betaproteobacteria</taxon>
        <taxon>Burkholderiales</taxon>
        <taxon>Oxalobacteraceae</taxon>
        <taxon>Telluria group</taxon>
        <taxon>Duganella</taxon>
    </lineage>
</organism>
<dbReference type="AlphaFoldDB" id="A0A1E7WH93"/>
<dbReference type="EMBL" id="LROM01000093">
    <property type="protein sequence ID" value="OEZ97972.1"/>
    <property type="molecule type" value="Genomic_DNA"/>
</dbReference>
<name>A0A1E7WH93_9BURK</name>
<keyword evidence="3" id="KW-1185">Reference proteome</keyword>
<dbReference type="PROSITE" id="PS51257">
    <property type="entry name" value="PROKAR_LIPOPROTEIN"/>
    <property type="match status" value="1"/>
</dbReference>
<gene>
    <name evidence="2" type="ORF">DUPY_32430</name>
</gene>
<protein>
    <recommendedName>
        <fullName evidence="4">Lipoprotein</fullName>
    </recommendedName>
</protein>
<evidence type="ECO:0000313" key="3">
    <source>
        <dbReference type="Proteomes" id="UP000175989"/>
    </source>
</evidence>
<dbReference type="Proteomes" id="UP000175989">
    <property type="component" value="Unassembled WGS sequence"/>
</dbReference>
<keyword evidence="1" id="KW-0732">Signal</keyword>
<evidence type="ECO:0008006" key="4">
    <source>
        <dbReference type="Google" id="ProtNLM"/>
    </source>
</evidence>
<feature type="chain" id="PRO_5009207103" description="Lipoprotein" evidence="1">
    <location>
        <begin position="23"/>
        <end position="269"/>
    </location>
</feature>
<reference evidence="3" key="1">
    <citation type="journal article" date="2016" name="Front. Microbiol.">
        <title>Molecular Keys to the Janthinobacterium and Duganella spp. Interaction with the Plant Pathogen Fusarium graminearum.</title>
        <authorList>
            <person name="Haack F.S."/>
            <person name="Poehlein A."/>
            <person name="Kroger C."/>
            <person name="Voigt C.A."/>
            <person name="Piepenbring M."/>
            <person name="Bode H.B."/>
            <person name="Daniel R."/>
            <person name="Schafer W."/>
            <person name="Streit W.R."/>
        </authorList>
    </citation>
    <scope>NUCLEOTIDE SEQUENCE [LARGE SCALE GENOMIC DNA]</scope>
    <source>
        <strain evidence="3">T54</strain>
    </source>
</reference>
<evidence type="ECO:0000313" key="2">
    <source>
        <dbReference type="EMBL" id="OEZ97972.1"/>
    </source>
</evidence>
<proteinExistence type="predicted"/>
<dbReference type="OrthoDB" id="7056956at2"/>